<feature type="region of interest" description="Disordered" evidence="2">
    <location>
        <begin position="311"/>
        <end position="354"/>
    </location>
</feature>
<protein>
    <submittedName>
        <fullName evidence="3">Uncharacterized protein</fullName>
    </submittedName>
</protein>
<dbReference type="Proteomes" id="UP000485058">
    <property type="component" value="Unassembled WGS sequence"/>
</dbReference>
<evidence type="ECO:0000256" key="1">
    <source>
        <dbReference type="SAM" id="Coils"/>
    </source>
</evidence>
<gene>
    <name evidence="3" type="ORF">HaLaN_00313</name>
</gene>
<dbReference type="EMBL" id="BLLF01000009">
    <property type="protein sequence ID" value="GFH05791.1"/>
    <property type="molecule type" value="Genomic_DNA"/>
</dbReference>
<reference evidence="3 4" key="1">
    <citation type="submission" date="2020-02" db="EMBL/GenBank/DDBJ databases">
        <title>Draft genome sequence of Haematococcus lacustris strain NIES-144.</title>
        <authorList>
            <person name="Morimoto D."/>
            <person name="Nakagawa S."/>
            <person name="Yoshida T."/>
            <person name="Sawayama S."/>
        </authorList>
    </citation>
    <scope>NUCLEOTIDE SEQUENCE [LARGE SCALE GENOMIC DNA]</scope>
    <source>
        <strain evidence="3 4">NIES-144</strain>
    </source>
</reference>
<proteinExistence type="predicted"/>
<keyword evidence="4" id="KW-1185">Reference proteome</keyword>
<evidence type="ECO:0000256" key="2">
    <source>
        <dbReference type="SAM" id="MobiDB-lite"/>
    </source>
</evidence>
<feature type="non-terminal residue" evidence="3">
    <location>
        <position position="1"/>
    </location>
</feature>
<evidence type="ECO:0000313" key="3">
    <source>
        <dbReference type="EMBL" id="GFH05791.1"/>
    </source>
</evidence>
<name>A0A699Y920_HAELA</name>
<feature type="coiled-coil region" evidence="1">
    <location>
        <begin position="114"/>
        <end position="159"/>
    </location>
</feature>
<feature type="coiled-coil region" evidence="1">
    <location>
        <begin position="208"/>
        <end position="264"/>
    </location>
</feature>
<accession>A0A699Y920</accession>
<evidence type="ECO:0000313" key="4">
    <source>
        <dbReference type="Proteomes" id="UP000485058"/>
    </source>
</evidence>
<feature type="compositionally biased region" description="Gly residues" evidence="2">
    <location>
        <begin position="332"/>
        <end position="341"/>
    </location>
</feature>
<dbReference type="AlphaFoldDB" id="A0A699Y920"/>
<comment type="caution">
    <text evidence="3">The sequence shown here is derived from an EMBL/GenBank/DDBJ whole genome shotgun (WGS) entry which is preliminary data.</text>
</comment>
<sequence>MGGGQDCSLLPQLQDQGSLFASSQAPSNDERIEKFRDLLRRERAHALELQQSLIKAQCSIADHEAQCKQQDAKVAKYRADKSEAVLQLAVLQGTSCQPMARCMRRYAVGLVLCQDKLTAELGQVQTELAQERKQHVNSVQQLSKEKSELQGRMSKLETSLRSMQFKLNQQQVRSNPQMSREDIQRLLCTQAGEEVLDGLAESALAELLVERTREVQAVQQRSEALRRRHQEELQVLRSAAADMKRAAEQEQVRLRQENDRCRLELTAMECWSSAAGSSPLGGDELCGVVAVSASMGVGGHAAARSFMRGPGQQHLPPHVASQPAAKKMKPGAAGGGAGGSGQAKISSFLRMSST</sequence>
<keyword evidence="1" id="KW-0175">Coiled coil</keyword>
<organism evidence="3 4">
    <name type="scientific">Haematococcus lacustris</name>
    <name type="common">Green alga</name>
    <name type="synonym">Haematococcus pluvialis</name>
    <dbReference type="NCBI Taxonomy" id="44745"/>
    <lineage>
        <taxon>Eukaryota</taxon>
        <taxon>Viridiplantae</taxon>
        <taxon>Chlorophyta</taxon>
        <taxon>core chlorophytes</taxon>
        <taxon>Chlorophyceae</taxon>
        <taxon>CS clade</taxon>
        <taxon>Chlamydomonadales</taxon>
        <taxon>Haematococcaceae</taxon>
        <taxon>Haematococcus</taxon>
    </lineage>
</organism>